<reference evidence="11" key="1">
    <citation type="journal article" date="2020" name="Fungal Divers.">
        <title>Resolving the Mortierellaceae phylogeny through synthesis of multi-gene phylogenetics and phylogenomics.</title>
        <authorList>
            <person name="Vandepol N."/>
            <person name="Liber J."/>
            <person name="Desiro A."/>
            <person name="Na H."/>
            <person name="Kennedy M."/>
            <person name="Barry K."/>
            <person name="Grigoriev I.V."/>
            <person name="Miller A.N."/>
            <person name="O'Donnell K."/>
            <person name="Stajich J.E."/>
            <person name="Bonito G."/>
        </authorList>
    </citation>
    <scope>NUCLEOTIDE SEQUENCE</scope>
    <source>
        <strain evidence="11">BC1065</strain>
    </source>
</reference>
<dbReference type="PROSITE" id="PS00678">
    <property type="entry name" value="WD_REPEATS_1"/>
    <property type="match status" value="1"/>
</dbReference>
<dbReference type="InterPro" id="IPR015943">
    <property type="entry name" value="WD40/YVTN_repeat-like_dom_sf"/>
</dbReference>
<accession>A0A9P6PSZ1</accession>
<comment type="caution">
    <text evidence="11">The sequence shown here is derived from an EMBL/GenBank/DDBJ whole genome shotgun (WGS) entry which is preliminary data.</text>
</comment>
<dbReference type="GO" id="GO:0003729">
    <property type="term" value="F:mRNA binding"/>
    <property type="evidence" value="ECO:0007669"/>
    <property type="project" value="TreeGrafter"/>
</dbReference>
<sequence length="591" mass="66336">MDLIATGYGSSSDDEGNGATSHSIAKPSSSLAINVAPDVSLEDPSYSRHIYTNPTDTSLVVNLPYESMLQPVHGPQNPFKSSSAESAVRKNVWTGHVEENMFSELDFKIQQQSYTAYGYARDPSVLTVDNAGMSGAGKGGSGYVGNVDRAQVMEGANIFDRVPKHLQNNRHQRKRQTRGDPSVFEGENAYRGPWAGFDGDKVGEISGPTDEERAKHEESEKAAQEAAERDGTSSASSKKAQKPVEQGAETTVFHGKEMYDYMGRTFMHIPQDLNVNLLGEAGRQECFVPKRLLHTYTGHTKAVSAIRMFPKSGHLLLSASMDSKVKIWDVYHDRRVLRTYMGHSKAVRDVTFNNDGTRFMTASYDKNMKLWDTETGQCISTFSTKKIPYCVKFNPDDDRQHVFLAGCSDHKIYQFDINTGEVMQEYDQHLGAVNSITFIDENRRFVTTSDDKSIRAWEYDIPVVIKYIAEPDMHSMPAVALSPNQKWLACQSLDNQIYIYGVRDKLRQNRKKLFTGHMVAGYACQPSFSPDGRYLSSGDAEGNLWIWDWKSCKVHKKFKAHDQVVIDCAWHPHETSLVATASWDSNIKLWV</sequence>
<keyword evidence="7" id="KW-0539">Nucleus</keyword>
<dbReference type="Gene3D" id="2.130.10.10">
    <property type="entry name" value="YVTN repeat-like/Quinoprotein amine dehydrogenase"/>
    <property type="match status" value="1"/>
</dbReference>
<dbReference type="FunFam" id="2.130.10.10:FF:000034">
    <property type="entry name" value="Pre-mRNA-processing factor 17, putative"/>
    <property type="match status" value="1"/>
</dbReference>
<feature type="compositionally biased region" description="Polar residues" evidence="10">
    <location>
        <begin position="18"/>
        <end position="27"/>
    </location>
</feature>
<evidence type="ECO:0000256" key="1">
    <source>
        <dbReference type="ARBA" id="ARBA00004123"/>
    </source>
</evidence>
<dbReference type="GO" id="GO:0071013">
    <property type="term" value="C:catalytic step 2 spliceosome"/>
    <property type="evidence" value="ECO:0007669"/>
    <property type="project" value="InterPro"/>
</dbReference>
<dbReference type="CDD" id="cd00200">
    <property type="entry name" value="WD40"/>
    <property type="match status" value="1"/>
</dbReference>
<keyword evidence="4" id="KW-0747">Spliceosome</keyword>
<keyword evidence="3" id="KW-0507">mRNA processing</keyword>
<feature type="compositionally biased region" description="Basic residues" evidence="10">
    <location>
        <begin position="167"/>
        <end position="176"/>
    </location>
</feature>
<evidence type="ECO:0000313" key="11">
    <source>
        <dbReference type="EMBL" id="KAG0252321.1"/>
    </source>
</evidence>
<dbReference type="InterPro" id="IPR036322">
    <property type="entry name" value="WD40_repeat_dom_sf"/>
</dbReference>
<dbReference type="PROSITE" id="PS50294">
    <property type="entry name" value="WD_REPEATS_REGION"/>
    <property type="match status" value="4"/>
</dbReference>
<dbReference type="PANTHER" id="PTHR43979">
    <property type="entry name" value="PRE-MRNA-PROCESSING FACTOR 17"/>
    <property type="match status" value="1"/>
</dbReference>
<dbReference type="InterPro" id="IPR020472">
    <property type="entry name" value="WD40_PAC1"/>
</dbReference>
<feature type="region of interest" description="Disordered" evidence="10">
    <location>
        <begin position="1"/>
        <end position="27"/>
    </location>
</feature>
<name>A0A9P6PSZ1_9FUNG</name>
<protein>
    <recommendedName>
        <fullName evidence="8">Pre-mRNA-processing factor 17</fullName>
    </recommendedName>
</protein>
<dbReference type="InterPro" id="IPR032847">
    <property type="entry name" value="PRPF17"/>
</dbReference>
<dbReference type="InterPro" id="IPR019775">
    <property type="entry name" value="WD40_repeat_CS"/>
</dbReference>
<dbReference type="PRINTS" id="PR00320">
    <property type="entry name" value="GPROTEINBRPT"/>
</dbReference>
<evidence type="ECO:0000256" key="5">
    <source>
        <dbReference type="ARBA" id="ARBA00022737"/>
    </source>
</evidence>
<dbReference type="Pfam" id="PF00400">
    <property type="entry name" value="WD40"/>
    <property type="match status" value="6"/>
</dbReference>
<keyword evidence="12" id="KW-1185">Reference proteome</keyword>
<organism evidence="11 12">
    <name type="scientific">Actinomortierella ambigua</name>
    <dbReference type="NCBI Taxonomy" id="1343610"/>
    <lineage>
        <taxon>Eukaryota</taxon>
        <taxon>Fungi</taxon>
        <taxon>Fungi incertae sedis</taxon>
        <taxon>Mucoromycota</taxon>
        <taxon>Mortierellomycotina</taxon>
        <taxon>Mortierellomycetes</taxon>
        <taxon>Mortierellales</taxon>
        <taxon>Mortierellaceae</taxon>
        <taxon>Actinomortierella</taxon>
    </lineage>
</organism>
<feature type="repeat" description="WD" evidence="9">
    <location>
        <begin position="527"/>
        <end position="548"/>
    </location>
</feature>
<evidence type="ECO:0000256" key="3">
    <source>
        <dbReference type="ARBA" id="ARBA00022664"/>
    </source>
</evidence>
<feature type="repeat" description="WD" evidence="9">
    <location>
        <begin position="558"/>
        <end position="591"/>
    </location>
</feature>
<dbReference type="SUPFAM" id="SSF50978">
    <property type="entry name" value="WD40 repeat-like"/>
    <property type="match status" value="1"/>
</dbReference>
<feature type="compositionally biased region" description="Basic and acidic residues" evidence="10">
    <location>
        <begin position="210"/>
        <end position="231"/>
    </location>
</feature>
<dbReference type="GO" id="GO:0000398">
    <property type="term" value="P:mRNA splicing, via spliceosome"/>
    <property type="evidence" value="ECO:0007669"/>
    <property type="project" value="InterPro"/>
</dbReference>
<dbReference type="PANTHER" id="PTHR43979:SF1">
    <property type="entry name" value="PRE-MRNA-PROCESSING FACTOR 17"/>
    <property type="match status" value="1"/>
</dbReference>
<evidence type="ECO:0000256" key="6">
    <source>
        <dbReference type="ARBA" id="ARBA00023187"/>
    </source>
</evidence>
<proteinExistence type="predicted"/>
<keyword evidence="6" id="KW-0508">mRNA splicing</keyword>
<evidence type="ECO:0000256" key="9">
    <source>
        <dbReference type="PROSITE-ProRule" id="PRU00221"/>
    </source>
</evidence>
<comment type="subcellular location">
    <subcellularLocation>
        <location evidence="1">Nucleus</location>
    </subcellularLocation>
</comment>
<keyword evidence="5" id="KW-0677">Repeat</keyword>
<dbReference type="PROSITE" id="PS50082">
    <property type="entry name" value="WD_REPEATS_2"/>
    <property type="match status" value="5"/>
</dbReference>
<feature type="repeat" description="WD" evidence="9">
    <location>
        <begin position="340"/>
        <end position="381"/>
    </location>
</feature>
<feature type="region of interest" description="Disordered" evidence="10">
    <location>
        <begin position="159"/>
        <end position="251"/>
    </location>
</feature>
<feature type="repeat" description="WD" evidence="9">
    <location>
        <begin position="426"/>
        <end position="458"/>
    </location>
</feature>
<dbReference type="EMBL" id="JAAAJB010000672">
    <property type="protein sequence ID" value="KAG0252321.1"/>
    <property type="molecule type" value="Genomic_DNA"/>
</dbReference>
<dbReference type="AlphaFoldDB" id="A0A9P6PSZ1"/>
<keyword evidence="2 9" id="KW-0853">WD repeat</keyword>
<dbReference type="InterPro" id="IPR001680">
    <property type="entry name" value="WD40_rpt"/>
</dbReference>
<evidence type="ECO:0000256" key="8">
    <source>
        <dbReference type="ARBA" id="ARBA00068146"/>
    </source>
</evidence>
<gene>
    <name evidence="11" type="primary">CDC40</name>
    <name evidence="11" type="ORF">DFQ27_008145</name>
</gene>
<dbReference type="Proteomes" id="UP000807716">
    <property type="component" value="Unassembled WGS sequence"/>
</dbReference>
<evidence type="ECO:0000256" key="10">
    <source>
        <dbReference type="SAM" id="MobiDB-lite"/>
    </source>
</evidence>
<dbReference type="SMART" id="SM00320">
    <property type="entry name" value="WD40"/>
    <property type="match status" value="7"/>
</dbReference>
<evidence type="ECO:0000256" key="7">
    <source>
        <dbReference type="ARBA" id="ARBA00023242"/>
    </source>
</evidence>
<dbReference type="OrthoDB" id="10257301at2759"/>
<feature type="repeat" description="WD" evidence="9">
    <location>
        <begin position="296"/>
        <end position="338"/>
    </location>
</feature>
<evidence type="ECO:0000313" key="12">
    <source>
        <dbReference type="Proteomes" id="UP000807716"/>
    </source>
</evidence>
<evidence type="ECO:0000256" key="2">
    <source>
        <dbReference type="ARBA" id="ARBA00022574"/>
    </source>
</evidence>
<evidence type="ECO:0000256" key="4">
    <source>
        <dbReference type="ARBA" id="ARBA00022728"/>
    </source>
</evidence>